<feature type="transmembrane region" description="Helical" evidence="7">
    <location>
        <begin position="421"/>
        <end position="438"/>
    </location>
</feature>
<keyword evidence="3 7" id="KW-0812">Transmembrane</keyword>
<evidence type="ECO:0008006" key="10">
    <source>
        <dbReference type="Google" id="ProtNLM"/>
    </source>
</evidence>
<name>A0A813LNK1_POLGL</name>
<dbReference type="EMBL" id="CAJNNW010035809">
    <property type="protein sequence ID" value="CAE8730160.1"/>
    <property type="molecule type" value="Genomic_DNA"/>
</dbReference>
<proteinExistence type="predicted"/>
<keyword evidence="6 7" id="KW-0472">Membrane</keyword>
<comment type="caution">
    <text evidence="8">The sequence shown here is derived from an EMBL/GenBank/DDBJ whole genome shotgun (WGS) entry which is preliminary data.</text>
</comment>
<dbReference type="Proteomes" id="UP000626109">
    <property type="component" value="Unassembled WGS sequence"/>
</dbReference>
<evidence type="ECO:0000256" key="2">
    <source>
        <dbReference type="ARBA" id="ARBA00022448"/>
    </source>
</evidence>
<evidence type="ECO:0000256" key="5">
    <source>
        <dbReference type="ARBA" id="ARBA00023065"/>
    </source>
</evidence>
<comment type="subcellular location">
    <subcellularLocation>
        <location evidence="1">Membrane</location>
        <topology evidence="1">Multi-pass membrane protein</topology>
    </subcellularLocation>
</comment>
<evidence type="ECO:0000313" key="8">
    <source>
        <dbReference type="EMBL" id="CAE8730160.1"/>
    </source>
</evidence>
<evidence type="ECO:0000256" key="3">
    <source>
        <dbReference type="ARBA" id="ARBA00022692"/>
    </source>
</evidence>
<dbReference type="GO" id="GO:0005254">
    <property type="term" value="F:chloride channel activity"/>
    <property type="evidence" value="ECO:0007669"/>
    <property type="project" value="InterPro"/>
</dbReference>
<accession>A0A813LNK1</accession>
<organism evidence="8 9">
    <name type="scientific">Polarella glacialis</name>
    <name type="common">Dinoflagellate</name>
    <dbReference type="NCBI Taxonomy" id="89957"/>
    <lineage>
        <taxon>Eukaryota</taxon>
        <taxon>Sar</taxon>
        <taxon>Alveolata</taxon>
        <taxon>Dinophyceae</taxon>
        <taxon>Suessiales</taxon>
        <taxon>Suessiaceae</taxon>
        <taxon>Polarella</taxon>
    </lineage>
</organism>
<dbReference type="AlphaFoldDB" id="A0A813LNK1"/>
<evidence type="ECO:0000256" key="6">
    <source>
        <dbReference type="ARBA" id="ARBA00023136"/>
    </source>
</evidence>
<feature type="transmembrane region" description="Helical" evidence="7">
    <location>
        <begin position="20"/>
        <end position="41"/>
    </location>
</feature>
<sequence>MINYEEDWLFSLLCGLKGSVYLRSFTYAIPSALLSFLFLMLDTWNPGSLKGMGLDALTASQCWSGSSAILVFLLGFRARQGLARFWEGTGLLHQMRGEWFDTVSNCVTFTISAKQSKPEQVMNFRHALVRLMSLAHARALEEISGNSVELHVIDIMGLDVATLTHIKDCTEIHKFNKVEVCVHMVQSLIIVARDEGILKVPPPILSRVFQTISRGFVNLLNTKKITDTKFPYPFAQTITFFLLVHSLLTPLVLAAVIPNNWMCTIVTFVTVTGLFALDFISVELENPFGTDANDLPLTHFQEEMNSCLLMLLHPKADLIISPNCQRDFQSWMSSMDPDPEHPHEKKPRGQSIYSKHLDTHAEAANLEADGKFVARMPSKSVRLAFQQVLPGCLPVVPEVPPPCCCCRCGCPCCRCCCCCCFWWLLLFLVVVFVGPLQHRSPQCQSISSRCSRRTC</sequence>
<keyword evidence="5" id="KW-0406">Ion transport</keyword>
<dbReference type="InterPro" id="IPR044669">
    <property type="entry name" value="YneE/VCCN1/2-like"/>
</dbReference>
<evidence type="ECO:0000256" key="7">
    <source>
        <dbReference type="SAM" id="Phobius"/>
    </source>
</evidence>
<evidence type="ECO:0000256" key="4">
    <source>
        <dbReference type="ARBA" id="ARBA00022989"/>
    </source>
</evidence>
<gene>
    <name evidence="8" type="ORF">PGLA2088_LOCUS45649</name>
</gene>
<dbReference type="PANTHER" id="PTHR33281">
    <property type="entry name" value="UPF0187 PROTEIN YNEE"/>
    <property type="match status" value="1"/>
</dbReference>
<protein>
    <recommendedName>
        <fullName evidence="10">Bestrophin homolog</fullName>
    </recommendedName>
</protein>
<feature type="transmembrane region" description="Helical" evidence="7">
    <location>
        <begin position="238"/>
        <end position="257"/>
    </location>
</feature>
<reference evidence="8" key="1">
    <citation type="submission" date="2021-02" db="EMBL/GenBank/DDBJ databases">
        <authorList>
            <person name="Dougan E. K."/>
            <person name="Rhodes N."/>
            <person name="Thang M."/>
            <person name="Chan C."/>
        </authorList>
    </citation>
    <scope>NUCLEOTIDE SEQUENCE</scope>
</reference>
<keyword evidence="4 7" id="KW-1133">Transmembrane helix</keyword>
<feature type="transmembrane region" description="Helical" evidence="7">
    <location>
        <begin position="56"/>
        <end position="76"/>
    </location>
</feature>
<dbReference type="GO" id="GO:0016020">
    <property type="term" value="C:membrane"/>
    <property type="evidence" value="ECO:0007669"/>
    <property type="project" value="UniProtKB-SubCell"/>
</dbReference>
<dbReference type="Pfam" id="PF25539">
    <property type="entry name" value="Bestrophin_2"/>
    <property type="match status" value="1"/>
</dbReference>
<evidence type="ECO:0000313" key="9">
    <source>
        <dbReference type="Proteomes" id="UP000626109"/>
    </source>
</evidence>
<evidence type="ECO:0000256" key="1">
    <source>
        <dbReference type="ARBA" id="ARBA00004141"/>
    </source>
</evidence>
<keyword evidence="2" id="KW-0813">Transport</keyword>
<dbReference type="PANTHER" id="PTHR33281:SF20">
    <property type="match status" value="1"/>
</dbReference>